<organism evidence="1 2">
    <name type="scientific">Clitoria ternatea</name>
    <name type="common">Butterfly pea</name>
    <dbReference type="NCBI Taxonomy" id="43366"/>
    <lineage>
        <taxon>Eukaryota</taxon>
        <taxon>Viridiplantae</taxon>
        <taxon>Streptophyta</taxon>
        <taxon>Embryophyta</taxon>
        <taxon>Tracheophyta</taxon>
        <taxon>Spermatophyta</taxon>
        <taxon>Magnoliopsida</taxon>
        <taxon>eudicotyledons</taxon>
        <taxon>Gunneridae</taxon>
        <taxon>Pentapetalae</taxon>
        <taxon>rosids</taxon>
        <taxon>fabids</taxon>
        <taxon>Fabales</taxon>
        <taxon>Fabaceae</taxon>
        <taxon>Papilionoideae</taxon>
        <taxon>50 kb inversion clade</taxon>
        <taxon>NPAAA clade</taxon>
        <taxon>indigoferoid/millettioid clade</taxon>
        <taxon>Phaseoleae</taxon>
        <taxon>Clitoria</taxon>
    </lineage>
</organism>
<protein>
    <submittedName>
        <fullName evidence="1">Uncharacterized protein</fullName>
    </submittedName>
</protein>
<dbReference type="AlphaFoldDB" id="A0AAN9FQT1"/>
<dbReference type="EMBL" id="JAYKXN010000006">
    <property type="protein sequence ID" value="KAK7279456.1"/>
    <property type="molecule type" value="Genomic_DNA"/>
</dbReference>
<proteinExistence type="predicted"/>
<accession>A0AAN9FQT1</accession>
<evidence type="ECO:0000313" key="2">
    <source>
        <dbReference type="Proteomes" id="UP001359559"/>
    </source>
</evidence>
<evidence type="ECO:0000313" key="1">
    <source>
        <dbReference type="EMBL" id="KAK7279456.1"/>
    </source>
</evidence>
<name>A0AAN9FQT1_CLITE</name>
<reference evidence="1 2" key="1">
    <citation type="submission" date="2024-01" db="EMBL/GenBank/DDBJ databases">
        <title>The genomes of 5 underutilized Papilionoideae crops provide insights into root nodulation and disease resistance.</title>
        <authorList>
            <person name="Yuan L."/>
        </authorList>
    </citation>
    <scope>NUCLEOTIDE SEQUENCE [LARGE SCALE GENOMIC DNA]</scope>
    <source>
        <strain evidence="1">LY-2023</strain>
        <tissue evidence="1">Leaf</tissue>
    </source>
</reference>
<sequence>MILQIKRPELQTGSIREDLTHFDKWSLEMEDDKKVVVSSSVGFNLRTCLYNETLTYGSSFSLHSHFSPPHLSLSSA</sequence>
<gene>
    <name evidence="1" type="ORF">RJT34_24509</name>
</gene>
<dbReference type="Proteomes" id="UP001359559">
    <property type="component" value="Unassembled WGS sequence"/>
</dbReference>
<comment type="caution">
    <text evidence="1">The sequence shown here is derived from an EMBL/GenBank/DDBJ whole genome shotgun (WGS) entry which is preliminary data.</text>
</comment>
<keyword evidence="2" id="KW-1185">Reference proteome</keyword>